<dbReference type="OrthoDB" id="943692at2"/>
<dbReference type="Proteomes" id="UP000198921">
    <property type="component" value="Unassembled WGS sequence"/>
</dbReference>
<feature type="domain" description="Phosphogluconate dehydrogenase NAD-binding putative C-terminal" evidence="6">
    <location>
        <begin position="184"/>
        <end position="252"/>
    </location>
</feature>
<dbReference type="Gene3D" id="3.40.50.720">
    <property type="entry name" value="NAD(P)-binding Rossmann-like Domain"/>
    <property type="match status" value="1"/>
</dbReference>
<feature type="domain" description="6-phosphogluconate dehydrogenase NADP-binding" evidence="5">
    <location>
        <begin position="7"/>
        <end position="113"/>
    </location>
</feature>
<dbReference type="Gene3D" id="1.10.1040.10">
    <property type="entry name" value="N-(1-d-carboxylethyl)-l-norvaline Dehydrogenase, domain 2"/>
    <property type="match status" value="1"/>
</dbReference>
<proteinExistence type="inferred from homology"/>
<keyword evidence="8" id="KW-1185">Reference proteome</keyword>
<dbReference type="InterPro" id="IPR015815">
    <property type="entry name" value="HIBADH-related"/>
</dbReference>
<dbReference type="PIRSF" id="PIRSF000103">
    <property type="entry name" value="HIBADH"/>
    <property type="match status" value="1"/>
</dbReference>
<evidence type="ECO:0000313" key="8">
    <source>
        <dbReference type="Proteomes" id="UP000198921"/>
    </source>
</evidence>
<sequence length="276" mass="27624">MDRPPAIALLGLGEAGSEIARDLVAAGADVRGYDPRVAAPPGVLPRADEAAAVADADLVLSVNSAADAPVALHNALPGLSPGTVWADLNTAAPAVKRALAATVAGRGVLVADVALLALVPGRGLRTPMLVSGDGARAYAQVLAGFGVTVDLLEGPPGAAISRKLLRSVFWKGVAAAVVEAVEGAEAAGVADWLRADIAAELDRFAAADVEVFLAGSRQHARRRSAEMAAAAEQLRDLGVPPRVAQAARDQLAALADPSGAADDGTLGTAAEEGDPA</sequence>
<accession>A0A1H3B4B5</accession>
<evidence type="ECO:0000256" key="1">
    <source>
        <dbReference type="ARBA" id="ARBA00009080"/>
    </source>
</evidence>
<evidence type="ECO:0000256" key="3">
    <source>
        <dbReference type="PIRSR" id="PIRSR000103-1"/>
    </source>
</evidence>
<evidence type="ECO:0000256" key="2">
    <source>
        <dbReference type="ARBA" id="ARBA00023002"/>
    </source>
</evidence>
<dbReference type="InterPro" id="IPR006115">
    <property type="entry name" value="6PGDH_NADP-bd"/>
</dbReference>
<feature type="region of interest" description="Disordered" evidence="4">
    <location>
        <begin position="254"/>
        <end position="276"/>
    </location>
</feature>
<dbReference type="InterPro" id="IPR013328">
    <property type="entry name" value="6PGD_dom2"/>
</dbReference>
<gene>
    <name evidence="7" type="ORF">SAMN05660209_00299</name>
</gene>
<dbReference type="AlphaFoldDB" id="A0A1H3B4B5"/>
<protein>
    <submittedName>
        <fullName evidence="7">3-hydroxyisobutyrate dehydrogenase</fullName>
    </submittedName>
</protein>
<dbReference type="RefSeq" id="WP_091150677.1">
    <property type="nucleotide sequence ID" value="NZ_FNOT01000001.1"/>
</dbReference>
<dbReference type="GO" id="GO:0050661">
    <property type="term" value="F:NADP binding"/>
    <property type="evidence" value="ECO:0007669"/>
    <property type="project" value="InterPro"/>
</dbReference>
<keyword evidence="2" id="KW-0560">Oxidoreductase</keyword>
<reference evidence="8" key="1">
    <citation type="submission" date="2016-10" db="EMBL/GenBank/DDBJ databases">
        <authorList>
            <person name="Varghese N."/>
            <person name="Submissions S."/>
        </authorList>
    </citation>
    <scope>NUCLEOTIDE SEQUENCE [LARGE SCALE GENOMIC DNA]</scope>
    <source>
        <strain evidence="8">DSM 45422</strain>
    </source>
</reference>
<dbReference type="EMBL" id="FNOT01000001">
    <property type="protein sequence ID" value="SDX36772.1"/>
    <property type="molecule type" value="Genomic_DNA"/>
</dbReference>
<feature type="compositionally biased region" description="Low complexity" evidence="4">
    <location>
        <begin position="254"/>
        <end position="270"/>
    </location>
</feature>
<dbReference type="InterPro" id="IPR015814">
    <property type="entry name" value="Pgluconate_DH_NAD-bd_C"/>
</dbReference>
<dbReference type="SUPFAM" id="SSF48179">
    <property type="entry name" value="6-phosphogluconate dehydrogenase C-terminal domain-like"/>
    <property type="match status" value="1"/>
</dbReference>
<dbReference type="InterPro" id="IPR036291">
    <property type="entry name" value="NAD(P)-bd_dom_sf"/>
</dbReference>
<dbReference type="InterPro" id="IPR008927">
    <property type="entry name" value="6-PGluconate_DH-like_C_sf"/>
</dbReference>
<evidence type="ECO:0000313" key="7">
    <source>
        <dbReference type="EMBL" id="SDX36772.1"/>
    </source>
</evidence>
<evidence type="ECO:0000259" key="6">
    <source>
        <dbReference type="Pfam" id="PF09130"/>
    </source>
</evidence>
<dbReference type="SUPFAM" id="SSF51735">
    <property type="entry name" value="NAD(P)-binding Rossmann-fold domains"/>
    <property type="match status" value="1"/>
</dbReference>
<dbReference type="STRING" id="1137993.SAMN05660209_00299"/>
<evidence type="ECO:0000259" key="5">
    <source>
        <dbReference type="Pfam" id="PF03446"/>
    </source>
</evidence>
<evidence type="ECO:0000256" key="4">
    <source>
        <dbReference type="SAM" id="MobiDB-lite"/>
    </source>
</evidence>
<comment type="similarity">
    <text evidence="1">Belongs to the HIBADH-related family.</text>
</comment>
<dbReference type="Pfam" id="PF09130">
    <property type="entry name" value="DUF1932"/>
    <property type="match status" value="1"/>
</dbReference>
<organism evidence="7 8">
    <name type="scientific">Geodermatophilus africanus</name>
    <dbReference type="NCBI Taxonomy" id="1137993"/>
    <lineage>
        <taxon>Bacteria</taxon>
        <taxon>Bacillati</taxon>
        <taxon>Actinomycetota</taxon>
        <taxon>Actinomycetes</taxon>
        <taxon>Geodermatophilales</taxon>
        <taxon>Geodermatophilaceae</taxon>
        <taxon>Geodermatophilus</taxon>
    </lineage>
</organism>
<dbReference type="GO" id="GO:0016491">
    <property type="term" value="F:oxidoreductase activity"/>
    <property type="evidence" value="ECO:0007669"/>
    <property type="project" value="UniProtKB-KW"/>
</dbReference>
<feature type="active site" evidence="3">
    <location>
        <position position="163"/>
    </location>
</feature>
<dbReference type="Pfam" id="PF03446">
    <property type="entry name" value="NAD_binding_2"/>
    <property type="match status" value="1"/>
</dbReference>
<name>A0A1H3B4B5_9ACTN</name>